<dbReference type="Pfam" id="PF02626">
    <property type="entry name" value="CT_A_B"/>
    <property type="match status" value="1"/>
</dbReference>
<evidence type="ECO:0000256" key="3">
    <source>
        <dbReference type="ARBA" id="ARBA00022741"/>
    </source>
</evidence>
<evidence type="ECO:0000256" key="7">
    <source>
        <dbReference type="PROSITE-ProRule" id="PRU00409"/>
    </source>
</evidence>
<feature type="domain" description="Lipoyl-binding" evidence="10">
    <location>
        <begin position="1155"/>
        <end position="1236"/>
    </location>
</feature>
<evidence type="ECO:0000256" key="9">
    <source>
        <dbReference type="SAM" id="Phobius"/>
    </source>
</evidence>
<dbReference type="GO" id="GO:0046872">
    <property type="term" value="F:metal ion binding"/>
    <property type="evidence" value="ECO:0007669"/>
    <property type="project" value="InterPro"/>
</dbReference>
<evidence type="ECO:0000256" key="1">
    <source>
        <dbReference type="ARBA" id="ARBA00001953"/>
    </source>
</evidence>
<dbReference type="OrthoDB" id="196847at2759"/>
<evidence type="ECO:0000256" key="4">
    <source>
        <dbReference type="ARBA" id="ARBA00022801"/>
    </source>
</evidence>
<keyword evidence="4" id="KW-0378">Hydrolase</keyword>
<dbReference type="Pfam" id="PF02785">
    <property type="entry name" value="Biotin_carb_C"/>
    <property type="match status" value="1"/>
</dbReference>
<dbReference type="PROSITE" id="PS50975">
    <property type="entry name" value="ATP_GRASP"/>
    <property type="match status" value="1"/>
</dbReference>
<dbReference type="GO" id="GO:0016787">
    <property type="term" value="F:hydrolase activity"/>
    <property type="evidence" value="ECO:0007669"/>
    <property type="project" value="UniProtKB-KW"/>
</dbReference>
<feature type="domain" description="ATP-grasp" evidence="11">
    <location>
        <begin position="121"/>
        <end position="321"/>
    </location>
</feature>
<dbReference type="PROSITE" id="PS00867">
    <property type="entry name" value="CPSASE_2"/>
    <property type="match status" value="1"/>
</dbReference>
<dbReference type="GeneID" id="36545507"/>
<dbReference type="SUPFAM" id="SSF52440">
    <property type="entry name" value="PreATP-grasp domain"/>
    <property type="match status" value="1"/>
</dbReference>
<organism evidence="13 14">
    <name type="scientific">Aspergillus campestris (strain IBT 28561)</name>
    <dbReference type="NCBI Taxonomy" id="1392248"/>
    <lineage>
        <taxon>Eukaryota</taxon>
        <taxon>Fungi</taxon>
        <taxon>Dikarya</taxon>
        <taxon>Ascomycota</taxon>
        <taxon>Pezizomycotina</taxon>
        <taxon>Eurotiomycetes</taxon>
        <taxon>Eurotiomycetidae</taxon>
        <taxon>Eurotiales</taxon>
        <taxon>Aspergillaceae</taxon>
        <taxon>Aspergillus</taxon>
        <taxon>Aspergillus subgen. Circumdati</taxon>
    </lineage>
</organism>
<reference evidence="13" key="1">
    <citation type="submission" date="2016-12" db="EMBL/GenBank/DDBJ databases">
        <title>The genomes of Aspergillus section Nigri reveals drivers in fungal speciation.</title>
        <authorList>
            <consortium name="DOE Joint Genome Institute"/>
            <person name="Vesth T.C."/>
            <person name="Nybo J."/>
            <person name="Theobald S."/>
            <person name="Brandl J."/>
            <person name="Frisvad J.C."/>
            <person name="Nielsen K.F."/>
            <person name="Lyhne E.K."/>
            <person name="Kogle M.E."/>
            <person name="Kuo A."/>
            <person name="Riley R."/>
            <person name="Clum A."/>
            <person name="Nolan M."/>
            <person name="Lipzen A."/>
            <person name="Salamov A."/>
            <person name="Henrissat B."/>
            <person name="Wiebenga A."/>
            <person name="De vries R.P."/>
            <person name="Grigoriev I.V."/>
            <person name="Mortensen U.H."/>
            <person name="Andersen M.R."/>
            <person name="Baker S.E."/>
        </authorList>
    </citation>
    <scope>NUCLEOTIDE SEQUENCE</scope>
    <source>
        <strain evidence="13">IBT 28561</strain>
    </source>
</reference>
<dbReference type="Pfam" id="PF02682">
    <property type="entry name" value="CT_C_D"/>
    <property type="match status" value="1"/>
</dbReference>
<evidence type="ECO:0000256" key="2">
    <source>
        <dbReference type="ARBA" id="ARBA00022598"/>
    </source>
</evidence>
<dbReference type="PANTHER" id="PTHR18866">
    <property type="entry name" value="CARBOXYLASE:PYRUVATE/ACETYL-COA/PROPIONYL-COA CARBOXYLASE"/>
    <property type="match status" value="1"/>
</dbReference>
<keyword evidence="9" id="KW-0812">Transmembrane</keyword>
<dbReference type="PROSITE" id="PS50968">
    <property type="entry name" value="BIOTINYL_LIPOYL"/>
    <property type="match status" value="1"/>
</dbReference>
<dbReference type="InterPro" id="IPR003778">
    <property type="entry name" value="CT_A_B"/>
</dbReference>
<keyword evidence="6" id="KW-0092">Biotin</keyword>
<dbReference type="SUPFAM" id="SSF51246">
    <property type="entry name" value="Rudiment single hybrid motif"/>
    <property type="match status" value="1"/>
</dbReference>
<keyword evidence="9" id="KW-1133">Transmembrane helix</keyword>
<dbReference type="SMART" id="SM00796">
    <property type="entry name" value="AHS1"/>
    <property type="match status" value="1"/>
</dbReference>
<dbReference type="Gene3D" id="2.40.100.10">
    <property type="entry name" value="Cyclophilin-like"/>
    <property type="match status" value="2"/>
</dbReference>
<dbReference type="InterPro" id="IPR005479">
    <property type="entry name" value="CPAse_ATP-bd"/>
</dbReference>
<dbReference type="SMART" id="SM00797">
    <property type="entry name" value="AHS2"/>
    <property type="match status" value="1"/>
</dbReference>
<comment type="caution">
    <text evidence="13">The sequence shown here is derived from an EMBL/GenBank/DDBJ whole genome shotgun (WGS) entry which is preliminary data.</text>
</comment>
<keyword evidence="14" id="KW-1185">Reference proteome</keyword>
<dbReference type="InterPro" id="IPR016185">
    <property type="entry name" value="PreATP-grasp_dom_sf"/>
</dbReference>
<dbReference type="RefSeq" id="XP_024697728.1">
    <property type="nucleotide sequence ID" value="XM_024837983.1"/>
</dbReference>
<keyword evidence="3 7" id="KW-0547">Nucleotide-binding</keyword>
<evidence type="ECO:0000313" key="14">
    <source>
        <dbReference type="Proteomes" id="UP000234254"/>
    </source>
</evidence>
<dbReference type="FunFam" id="3.40.50.20:FF:000010">
    <property type="entry name" value="Propionyl-CoA carboxylase subunit alpha"/>
    <property type="match status" value="1"/>
</dbReference>
<dbReference type="InterPro" id="IPR050856">
    <property type="entry name" value="Biotin_carboxylase_complex"/>
</dbReference>
<dbReference type="InterPro" id="IPR029000">
    <property type="entry name" value="Cyclophilin-like_dom_sf"/>
</dbReference>
<dbReference type="Pfam" id="PF00364">
    <property type="entry name" value="Biotin_lipoyl"/>
    <property type="match status" value="1"/>
</dbReference>
<dbReference type="InterPro" id="IPR011764">
    <property type="entry name" value="Biotin_carboxylation_dom"/>
</dbReference>
<dbReference type="InterPro" id="IPR011054">
    <property type="entry name" value="Rudment_hybrid_motif"/>
</dbReference>
<proteinExistence type="predicted"/>
<dbReference type="InterPro" id="IPR011053">
    <property type="entry name" value="Single_hybrid_motif"/>
</dbReference>
<dbReference type="Gene3D" id="3.30.470.20">
    <property type="entry name" value="ATP-grasp fold, B domain"/>
    <property type="match status" value="1"/>
</dbReference>
<evidence type="ECO:0000256" key="6">
    <source>
        <dbReference type="ARBA" id="ARBA00023267"/>
    </source>
</evidence>
<keyword evidence="9" id="KW-0472">Membrane</keyword>
<dbReference type="SUPFAM" id="SSF50891">
    <property type="entry name" value="Cyclophilin-like"/>
    <property type="match status" value="2"/>
</dbReference>
<dbReference type="InterPro" id="IPR000089">
    <property type="entry name" value="Biotin_lipoyl"/>
</dbReference>
<dbReference type="SUPFAM" id="SSF56059">
    <property type="entry name" value="Glutathione synthetase ATP-binding domain-like"/>
    <property type="match status" value="1"/>
</dbReference>
<comment type="cofactor">
    <cofactor evidence="1">
        <name>biotin</name>
        <dbReference type="ChEBI" id="CHEBI:57586"/>
    </cofactor>
</comment>
<accession>A0A2I1DGY3</accession>
<dbReference type="InterPro" id="IPR011761">
    <property type="entry name" value="ATP-grasp"/>
</dbReference>
<dbReference type="SUPFAM" id="SSF160467">
    <property type="entry name" value="PH0987 N-terminal domain-like"/>
    <property type="match status" value="1"/>
</dbReference>
<dbReference type="Gene3D" id="2.40.50.100">
    <property type="match status" value="1"/>
</dbReference>
<dbReference type="Pfam" id="PF02786">
    <property type="entry name" value="CPSase_L_D2"/>
    <property type="match status" value="1"/>
</dbReference>
<dbReference type="PROSITE" id="PS00866">
    <property type="entry name" value="CPSASE_1"/>
    <property type="match status" value="1"/>
</dbReference>
<keyword evidence="8" id="KW-0175">Coiled coil</keyword>
<keyword evidence="5 7" id="KW-0067">ATP-binding</keyword>
<evidence type="ECO:0000259" key="12">
    <source>
        <dbReference type="PROSITE" id="PS50979"/>
    </source>
</evidence>
<dbReference type="VEuPathDB" id="FungiDB:P168DRAFT_294844"/>
<evidence type="ECO:0000256" key="8">
    <source>
        <dbReference type="SAM" id="Coils"/>
    </source>
</evidence>
<feature type="domain" description="Biotin carboxylation" evidence="12">
    <location>
        <begin position="3"/>
        <end position="459"/>
    </location>
</feature>
<evidence type="ECO:0000259" key="11">
    <source>
        <dbReference type="PROSITE" id="PS50975"/>
    </source>
</evidence>
<evidence type="ECO:0000256" key="5">
    <source>
        <dbReference type="ARBA" id="ARBA00022840"/>
    </source>
</evidence>
<name>A0A2I1DGY3_ASPC2</name>
<dbReference type="GO" id="GO:0016874">
    <property type="term" value="F:ligase activity"/>
    <property type="evidence" value="ECO:0007669"/>
    <property type="project" value="UniProtKB-KW"/>
</dbReference>
<dbReference type="InterPro" id="IPR005481">
    <property type="entry name" value="BC-like_N"/>
</dbReference>
<feature type="transmembrane region" description="Helical" evidence="9">
    <location>
        <begin position="971"/>
        <end position="990"/>
    </location>
</feature>
<keyword evidence="2" id="KW-0436">Ligase</keyword>
<dbReference type="PROSITE" id="PS50979">
    <property type="entry name" value="BC"/>
    <property type="match status" value="1"/>
</dbReference>
<dbReference type="PANTHER" id="PTHR18866:SF128">
    <property type="entry name" value="UREA AMIDOLYASE"/>
    <property type="match status" value="1"/>
</dbReference>
<dbReference type="Gene3D" id="3.30.1360.40">
    <property type="match status" value="1"/>
</dbReference>
<dbReference type="SMART" id="SM00878">
    <property type="entry name" value="Biotin_carb_C"/>
    <property type="match status" value="1"/>
</dbReference>
<dbReference type="SUPFAM" id="SSF51230">
    <property type="entry name" value="Single hybrid motif"/>
    <property type="match status" value="1"/>
</dbReference>
<dbReference type="CDD" id="cd06850">
    <property type="entry name" value="biotinyl_domain"/>
    <property type="match status" value="1"/>
</dbReference>
<dbReference type="Pfam" id="PF00289">
    <property type="entry name" value="Biotin_carb_N"/>
    <property type="match status" value="1"/>
</dbReference>
<sequence>MHSLKTLLVANRGEIAVRILTTAKKLNLHTVAIYTEPDAASSHVHLADQAFLLSGSPSKAYIDGDQIIEIARRAGADAIIPGYGFLSENADFARAVSSAGLVFAGPSPESIEAFGLKHTARDLATKAGVPIVPGSLGLVTSEDEAVKTSNDLGFPVMLKATAGGGGMGLLTCHSEKEVRESFATVRSRGEALFKNAGMFIERYYPSSHHIEVQVFGNGAGKAISIGERECSIQRRHQKVIEECPSPFVTRNPGLREDLCKAAVRLAESINYASAGTIEYLVDDETGAFFFLEMNTRLQVEHGITELCYGLDLVELMLKQADAQLSGKSGLEATFLASIPTDAPSGSAIEARVYAENPVKDFAPCPGTLQSVEWKELPGSRIDTWVYRGIKVSANYDPLLAKIMFHSPSRKETIEGMKTILTESRICGPPTNLQFLAAILADARFASGNTITKFLSNFEYNISAVDVLSGGAYTLIQDWPGRPTLGRGFCHSGPMDPLAFRIANALVGNPVGVEGLEITLSGPELRFLGPAVVSLCGAPIEASLDGSPIPMWARVRVSAGQRLKIGKTVGNGCRAYLAVYGGFSNVAEWFGSKSTSPMVGVGGYQGRQLASGDLLSITDQIPDTDEDVRLPEHLIPKYPSHWELLAMPGPYDEGYLVPESIDMLYTTEWKVSHNAARGGIRLIGPKPTWARSDGGEGGAHPSNLIEYGYAIGSLNWTGDDPVIFPQDAPDFGGFISSHTIVKADLWKLGQVKAGDTLKYRATSLADAIASRNDVERFVSKVVQCCSQGSGWSGVTPISSDLPPEVTANSRGNGVVHQIQEKGNQPLVSYRQAGDDYILIDYGRGAFDLNHRCRVTALKKALNDGTGDIAFSNGLIAMVGCGNSLMLYYNGAKIPQKDLITHLCTIEAQLGDLSAAKMPSRLFKLPLTFESQRQKDALQRYMETQRPYASYLPDNMSFVAKNNAFTMEEFQNIYLSASFMVVAVGFFTALPLSLPVDPRQRMNCPKMNPSRVHTPAGSISWGGSCMALYNVDSPGGYQMTGMTIPGVDILGSKKGYTANQPWLFEDFDQITFYRVSEAEYEKQLALFNSGRYEYQWEDVTFDMAEHNRLLSDTKAEVSEIRARQRKAQVEMDSLESKLLTKWAAEKAERGVPADAIDELLKDPKITPIEAPLNANVWKVQVSPGDRLTDEGHVVVILEAMKLEIAVRAESDVVGATVEKVLVQSGDPIEAGKPLMLVRRG</sequence>
<dbReference type="InterPro" id="IPR005482">
    <property type="entry name" value="Biotin_COase_C"/>
</dbReference>
<dbReference type="Proteomes" id="UP000234254">
    <property type="component" value="Unassembled WGS sequence"/>
</dbReference>
<dbReference type="EMBL" id="MSFM01000001">
    <property type="protein sequence ID" value="PKY09134.1"/>
    <property type="molecule type" value="Genomic_DNA"/>
</dbReference>
<evidence type="ECO:0000259" key="10">
    <source>
        <dbReference type="PROSITE" id="PS50968"/>
    </source>
</evidence>
<dbReference type="GO" id="GO:0005524">
    <property type="term" value="F:ATP binding"/>
    <property type="evidence" value="ECO:0007669"/>
    <property type="project" value="UniProtKB-UniRule"/>
</dbReference>
<dbReference type="InterPro" id="IPR003833">
    <property type="entry name" value="CT_C_D"/>
</dbReference>
<dbReference type="AlphaFoldDB" id="A0A2I1DGY3"/>
<gene>
    <name evidence="13" type="ORF">P168DRAFT_294844</name>
</gene>
<feature type="coiled-coil region" evidence="8">
    <location>
        <begin position="1101"/>
        <end position="1135"/>
    </location>
</feature>
<protein>
    <submittedName>
        <fullName evidence="13">Urea carboxylase</fullName>
    </submittedName>
</protein>
<evidence type="ECO:0000313" key="13">
    <source>
        <dbReference type="EMBL" id="PKY09134.1"/>
    </source>
</evidence>